<feature type="domain" description="Arb2-like" evidence="14">
    <location>
        <begin position="504"/>
        <end position="765"/>
    </location>
</feature>
<proteinExistence type="inferred from homology"/>
<comment type="subcellular location">
    <subcellularLocation>
        <location evidence="1 11">Nucleus</location>
    </subcellularLocation>
</comment>
<gene>
    <name evidence="15" type="ORF">B0A49_12533</name>
</gene>
<keyword evidence="5 11" id="KW-0378">Hydrolase</keyword>
<name>A0A4U0VS32_9PEZI</name>
<comment type="function">
    <text evidence="11">Responsible for the deacetylation of lysine residues on the N-terminal part of the core histones (H2A, H2B, H3 and H4). Histone deacetylation gives a tag for epigenetic repression and plays an important role in transcriptional regulation, cell cycle progression and developmental events.</text>
</comment>
<dbReference type="Proteomes" id="UP000308768">
    <property type="component" value="Unassembled WGS sequence"/>
</dbReference>
<evidence type="ECO:0000256" key="8">
    <source>
        <dbReference type="ARBA" id="ARBA00023163"/>
    </source>
</evidence>
<evidence type="ECO:0000256" key="10">
    <source>
        <dbReference type="ARBA" id="ARBA00048287"/>
    </source>
</evidence>
<dbReference type="InterPro" id="IPR037138">
    <property type="entry name" value="His_deacetylse_dom_sf"/>
</dbReference>
<dbReference type="GO" id="GO:0031078">
    <property type="term" value="F:histone H3K14 deacetylase activity, hydrolytic mechanism"/>
    <property type="evidence" value="ECO:0007669"/>
    <property type="project" value="UniProtKB-UniRule"/>
</dbReference>
<dbReference type="PRINTS" id="PR01270">
    <property type="entry name" value="HDASUPER"/>
</dbReference>
<evidence type="ECO:0000259" key="14">
    <source>
        <dbReference type="Pfam" id="PF09757"/>
    </source>
</evidence>
<dbReference type="EC" id="3.5.1.98" evidence="3 11"/>
<organism evidence="15 16">
    <name type="scientific">Cryomyces minteri</name>
    <dbReference type="NCBI Taxonomy" id="331657"/>
    <lineage>
        <taxon>Eukaryota</taxon>
        <taxon>Fungi</taxon>
        <taxon>Dikarya</taxon>
        <taxon>Ascomycota</taxon>
        <taxon>Pezizomycotina</taxon>
        <taxon>Dothideomycetes</taxon>
        <taxon>Dothideomycetes incertae sedis</taxon>
        <taxon>Cryomyces</taxon>
    </lineage>
</organism>
<dbReference type="InterPro" id="IPR000286">
    <property type="entry name" value="HDACs"/>
</dbReference>
<dbReference type="Pfam" id="PF00850">
    <property type="entry name" value="Hist_deacetyl"/>
    <property type="match status" value="1"/>
</dbReference>
<dbReference type="PIRSF" id="PIRSF037919">
    <property type="entry name" value="HDAC_II_yeast"/>
    <property type="match status" value="1"/>
</dbReference>
<dbReference type="SUPFAM" id="SSF52768">
    <property type="entry name" value="Arginase/deacetylase"/>
    <property type="match status" value="1"/>
</dbReference>
<protein>
    <recommendedName>
        <fullName evidence="3 11">Histone deacetylase</fullName>
        <ecNumber evidence="3 11">3.5.1.98</ecNumber>
    </recommendedName>
</protein>
<dbReference type="FunFam" id="3.40.800.20:FF:000005">
    <property type="entry name" value="histone deacetylase 6"/>
    <property type="match status" value="1"/>
</dbReference>
<dbReference type="STRING" id="331657.A0A4U0VS32"/>
<comment type="similarity">
    <text evidence="2 11">Belongs to the histone deacetylase family. HD type 2 subfamily.</text>
</comment>
<evidence type="ECO:0000256" key="1">
    <source>
        <dbReference type="ARBA" id="ARBA00004123"/>
    </source>
</evidence>
<keyword evidence="8 11" id="KW-0804">Transcription</keyword>
<dbReference type="OrthoDB" id="424012at2759"/>
<keyword evidence="9 11" id="KW-0539">Nucleus</keyword>
<evidence type="ECO:0000256" key="3">
    <source>
        <dbReference type="ARBA" id="ARBA00012111"/>
    </source>
</evidence>
<dbReference type="Gene3D" id="3.40.800.20">
    <property type="entry name" value="Histone deacetylase domain"/>
    <property type="match status" value="1"/>
</dbReference>
<dbReference type="InterPro" id="IPR023801">
    <property type="entry name" value="His_deacetylse_dom"/>
</dbReference>
<comment type="caution">
    <text evidence="15">The sequence shown here is derived from an EMBL/GenBank/DDBJ whole genome shotgun (WGS) entry which is preliminary data.</text>
</comment>
<keyword evidence="4 11" id="KW-0678">Repressor</keyword>
<evidence type="ECO:0000256" key="4">
    <source>
        <dbReference type="ARBA" id="ARBA00022491"/>
    </source>
</evidence>
<sequence>MVLDANVLQEFGNLETTEPLELLGPSSLEANRKFTNGTMPGHRLHASPQGVATPLHPSHLGRTPEVVNSRSSSSGSAPTNPNQEGGSPMENVRYHDRTVVQIAIPKPRFPALPYLSSQSGLVYDDRMRNHAEPLPLHDVDDPHLEQPARISAIYQELVSAGLVYDYNDSSRPSKYQLARIDARQATAEEISLVHSREHYDWVRTLQGKTNEELHEIGETFDSIYLNRATWLCASLSAGGAIEACKEVVTGLVKNSIAVIRPPGHHAERDTSRGFCIFNNASIAAKVCQRDYPDLCRKILVVDWDIHHGNGIQEAFYKDPNVLYISLHVHRDGDFYPYSDYGDHLHCGESAGLGMNVNIPWSDVGMSDGDYMFAFQHVVMPIATEFDPDFVIVSAGFDAAAGDPLGRCFVSPAGYAHMTHMLMSLAKGKITVCLEGGYNLVAISKSALAVTRTLMGEPPDRLVSNEASPSGIDTVHKVVRQQSTFWKWILPKKIVIDPGEPKGERMHDVVRALQSDEFFKKYNMMPLFIHRKKISKSFINQVLATSNYREPRPLLVVFRGPPEVIGIPDPRTNMLELHNIYMTDSTKTYLEWAATNDFAMIDVNIPKHVTDVEDDLGYTEADKANVRADATKELALYLWENYIEVSNATHVFFLGVGDAYKGLTDLLNTNENCADRITYVVNFVAASTAFQGVRGNSNEQLSLWYYQHSLIFLANDHSAWDPEYIRTVRRKKYGNLVQSPFKTLKRMMEEHKSQVFELLLEETRDWRENVKTEPNLKRDGTIGTRETALLLTERSKRASSAPLKVNGHGS</sequence>
<evidence type="ECO:0000256" key="11">
    <source>
        <dbReference type="PIRNR" id="PIRNR037919"/>
    </source>
</evidence>
<keyword evidence="7 11" id="KW-0805">Transcription regulation</keyword>
<evidence type="ECO:0000256" key="2">
    <source>
        <dbReference type="ARBA" id="ARBA00007738"/>
    </source>
</evidence>
<dbReference type="InterPro" id="IPR023696">
    <property type="entry name" value="Ureohydrolase_dom_sf"/>
</dbReference>
<reference evidence="15 16" key="1">
    <citation type="submission" date="2017-03" db="EMBL/GenBank/DDBJ databases">
        <title>Genomes of endolithic fungi from Antarctica.</title>
        <authorList>
            <person name="Coleine C."/>
            <person name="Masonjones S."/>
            <person name="Stajich J.E."/>
        </authorList>
    </citation>
    <scope>NUCLEOTIDE SEQUENCE [LARGE SCALE GENOMIC DNA]</scope>
    <source>
        <strain evidence="15 16">CCFEE 5187</strain>
    </source>
</reference>
<dbReference type="GO" id="GO:0000118">
    <property type="term" value="C:histone deacetylase complex"/>
    <property type="evidence" value="ECO:0007669"/>
    <property type="project" value="TreeGrafter"/>
</dbReference>
<dbReference type="PANTHER" id="PTHR10625:SF5">
    <property type="entry name" value="HISTONE DEACETYLASE"/>
    <property type="match status" value="1"/>
</dbReference>
<keyword evidence="16" id="KW-1185">Reference proteome</keyword>
<evidence type="ECO:0000256" key="12">
    <source>
        <dbReference type="SAM" id="MobiDB-lite"/>
    </source>
</evidence>
<evidence type="ECO:0000256" key="7">
    <source>
        <dbReference type="ARBA" id="ARBA00023015"/>
    </source>
</evidence>
<evidence type="ECO:0000256" key="5">
    <source>
        <dbReference type="ARBA" id="ARBA00022801"/>
    </source>
</evidence>
<evidence type="ECO:0000313" key="16">
    <source>
        <dbReference type="Proteomes" id="UP000308768"/>
    </source>
</evidence>
<dbReference type="InterPro" id="IPR017321">
    <property type="entry name" value="Hist_deAcase_II_yeast"/>
</dbReference>
<dbReference type="PANTHER" id="PTHR10625">
    <property type="entry name" value="HISTONE DEACETYLASE HDAC1-RELATED"/>
    <property type="match status" value="1"/>
</dbReference>
<dbReference type="InterPro" id="IPR019154">
    <property type="entry name" value="Arb2-like_domain"/>
</dbReference>
<dbReference type="GO" id="GO:0040029">
    <property type="term" value="P:epigenetic regulation of gene expression"/>
    <property type="evidence" value="ECO:0007669"/>
    <property type="project" value="TreeGrafter"/>
</dbReference>
<evidence type="ECO:0000256" key="6">
    <source>
        <dbReference type="ARBA" id="ARBA00022853"/>
    </source>
</evidence>
<evidence type="ECO:0000313" key="15">
    <source>
        <dbReference type="EMBL" id="TKA52377.1"/>
    </source>
</evidence>
<evidence type="ECO:0000259" key="13">
    <source>
        <dbReference type="Pfam" id="PF00850"/>
    </source>
</evidence>
<dbReference type="EMBL" id="NAJN01002463">
    <property type="protein sequence ID" value="TKA52377.1"/>
    <property type="molecule type" value="Genomic_DNA"/>
</dbReference>
<feature type="region of interest" description="Disordered" evidence="12">
    <location>
        <begin position="31"/>
        <end position="90"/>
    </location>
</feature>
<evidence type="ECO:0000256" key="9">
    <source>
        <dbReference type="ARBA" id="ARBA00023242"/>
    </source>
</evidence>
<accession>A0A4U0VS32</accession>
<dbReference type="Pfam" id="PF09757">
    <property type="entry name" value="Arb2-like"/>
    <property type="match status" value="1"/>
</dbReference>
<dbReference type="AlphaFoldDB" id="A0A4U0VS32"/>
<keyword evidence="6 11" id="KW-0156">Chromatin regulator</keyword>
<comment type="catalytic activity">
    <reaction evidence="10 11">
        <text>N(6)-acetyl-L-lysyl-[histone] + H2O = L-lysyl-[histone] + acetate</text>
        <dbReference type="Rhea" id="RHEA:58196"/>
        <dbReference type="Rhea" id="RHEA-COMP:9845"/>
        <dbReference type="Rhea" id="RHEA-COMP:11338"/>
        <dbReference type="ChEBI" id="CHEBI:15377"/>
        <dbReference type="ChEBI" id="CHEBI:29969"/>
        <dbReference type="ChEBI" id="CHEBI:30089"/>
        <dbReference type="ChEBI" id="CHEBI:61930"/>
        <dbReference type="EC" id="3.5.1.98"/>
    </reaction>
</comment>
<feature type="domain" description="Histone deacetylase" evidence="13">
    <location>
        <begin position="143"/>
        <end position="453"/>
    </location>
</feature>